<evidence type="ECO:0000313" key="1">
    <source>
        <dbReference type="EMBL" id="KAF4508503.1"/>
    </source>
</evidence>
<accession>A0A8H4V592</accession>
<protein>
    <submittedName>
        <fullName evidence="1">Uncharacterized protein</fullName>
    </submittedName>
</protein>
<organism evidence="1 2">
    <name type="scientific">Ophiocordyceps sinensis</name>
    <dbReference type="NCBI Taxonomy" id="72228"/>
    <lineage>
        <taxon>Eukaryota</taxon>
        <taxon>Fungi</taxon>
        <taxon>Dikarya</taxon>
        <taxon>Ascomycota</taxon>
        <taxon>Pezizomycotina</taxon>
        <taxon>Sordariomycetes</taxon>
        <taxon>Hypocreomycetidae</taxon>
        <taxon>Hypocreales</taxon>
        <taxon>Ophiocordycipitaceae</taxon>
        <taxon>Ophiocordyceps</taxon>
    </lineage>
</organism>
<proteinExistence type="predicted"/>
<name>A0A8H4V592_9HYPO</name>
<gene>
    <name evidence="1" type="ORF">G6O67_004869</name>
</gene>
<reference evidence="1 2" key="1">
    <citation type="journal article" date="2020" name="Genome Biol. Evol.">
        <title>A new high-quality draft genome assembly of the Chinese cordyceps Ophiocordyceps sinensis.</title>
        <authorList>
            <person name="Shu R."/>
            <person name="Zhang J."/>
            <person name="Meng Q."/>
            <person name="Zhang H."/>
            <person name="Zhou G."/>
            <person name="Li M."/>
            <person name="Wu P."/>
            <person name="Zhao Y."/>
            <person name="Chen C."/>
            <person name="Qin Q."/>
        </authorList>
    </citation>
    <scope>NUCLEOTIDE SEQUENCE [LARGE SCALE GENOMIC DNA]</scope>
    <source>
        <strain evidence="1 2">IOZ07</strain>
    </source>
</reference>
<dbReference type="EMBL" id="JAAVMX010000005">
    <property type="protein sequence ID" value="KAF4508503.1"/>
    <property type="molecule type" value="Genomic_DNA"/>
</dbReference>
<comment type="caution">
    <text evidence="1">The sequence shown here is derived from an EMBL/GenBank/DDBJ whole genome shotgun (WGS) entry which is preliminary data.</text>
</comment>
<sequence>MFAFLSGNDLECAIGSPEAAAPSMLVTPLPGQAASPPPIVPVGPSAPPGAKSHHQRHQRVCNCYCGCKKRVNRLAFTRCDNCVNNCRAS</sequence>
<keyword evidence="2" id="KW-1185">Reference proteome</keyword>
<evidence type="ECO:0000313" key="2">
    <source>
        <dbReference type="Proteomes" id="UP000557566"/>
    </source>
</evidence>
<dbReference type="AlphaFoldDB" id="A0A8H4V592"/>
<dbReference type="Proteomes" id="UP000557566">
    <property type="component" value="Unassembled WGS sequence"/>
</dbReference>